<sequence length="65" mass="7022">MTAKSKFDKGLEVVINSGRFKGFDGVVVDHFTATSKDSGKVEAGVTVENTSGEQRDAFDSRIKLL</sequence>
<dbReference type="OrthoDB" id="9986964at2"/>
<dbReference type="Gene3D" id="2.30.30.30">
    <property type="match status" value="1"/>
</dbReference>
<keyword evidence="2" id="KW-1185">Reference proteome</keyword>
<dbReference type="AlphaFoldDB" id="W7Z1Q5"/>
<name>W7Z1Q5_9BACL</name>
<dbReference type="EMBL" id="BAVZ01000047">
    <property type="protein sequence ID" value="GAF10906.1"/>
    <property type="molecule type" value="Genomic_DNA"/>
</dbReference>
<evidence type="ECO:0000313" key="2">
    <source>
        <dbReference type="Proteomes" id="UP000019364"/>
    </source>
</evidence>
<evidence type="ECO:0000313" key="1">
    <source>
        <dbReference type="EMBL" id="GAF10906.1"/>
    </source>
</evidence>
<protein>
    <submittedName>
        <fullName evidence="1">Uncharacterized protein</fullName>
    </submittedName>
</protein>
<gene>
    <name evidence="1" type="ORF">JCM16418_5140</name>
</gene>
<proteinExistence type="predicted"/>
<dbReference type="RefSeq" id="WP_036653788.1">
    <property type="nucleotide sequence ID" value="NZ_BAVZ01000047.1"/>
</dbReference>
<dbReference type="Proteomes" id="UP000019364">
    <property type="component" value="Unassembled WGS sequence"/>
</dbReference>
<comment type="caution">
    <text evidence="1">The sequence shown here is derived from an EMBL/GenBank/DDBJ whole genome shotgun (WGS) entry which is preliminary data.</text>
</comment>
<organism evidence="1 2">
    <name type="scientific">Paenibacillus pini JCM 16418</name>
    <dbReference type="NCBI Taxonomy" id="1236976"/>
    <lineage>
        <taxon>Bacteria</taxon>
        <taxon>Bacillati</taxon>
        <taxon>Bacillota</taxon>
        <taxon>Bacilli</taxon>
        <taxon>Bacillales</taxon>
        <taxon>Paenibacillaceae</taxon>
        <taxon>Paenibacillus</taxon>
    </lineage>
</organism>
<dbReference type="STRING" id="1236976.JCM16418_5140"/>
<reference evidence="1 2" key="1">
    <citation type="journal article" date="2014" name="Genome Announc.">
        <title>Draft Genome Sequence of Paenibacillus pini JCM 16418T, Isolated from the Rhizosphere of Pine Tree.</title>
        <authorList>
            <person name="Yuki M."/>
            <person name="Oshima K."/>
            <person name="Suda W."/>
            <person name="Oshida Y."/>
            <person name="Kitamura K."/>
            <person name="Iida Y."/>
            <person name="Hattori M."/>
            <person name="Ohkuma M."/>
        </authorList>
    </citation>
    <scope>NUCLEOTIDE SEQUENCE [LARGE SCALE GENOMIC DNA]</scope>
    <source>
        <strain evidence="1 2">JCM 16418</strain>
    </source>
</reference>
<accession>W7Z1Q5</accession>
<dbReference type="InterPro" id="IPR014722">
    <property type="entry name" value="Rib_uL2_dom2"/>
</dbReference>